<dbReference type="Gene3D" id="3.30.40.10">
    <property type="entry name" value="Zinc/RING finger domain, C3HC4 (zinc finger)"/>
    <property type="match status" value="1"/>
</dbReference>
<dbReference type="InterPro" id="IPR050628">
    <property type="entry name" value="SNF2_RAD54_helicase_TF"/>
</dbReference>
<evidence type="ECO:0000256" key="11">
    <source>
        <dbReference type="SAM" id="MobiDB-lite"/>
    </source>
</evidence>
<dbReference type="PROSITE" id="PS50089">
    <property type="entry name" value="ZF_RING_2"/>
    <property type="match status" value="1"/>
</dbReference>
<dbReference type="PANTHER" id="PTHR45626:SF16">
    <property type="entry name" value="ATP-DEPENDENT HELICASE ULS1"/>
    <property type="match status" value="1"/>
</dbReference>
<dbReference type="Pfam" id="PF00176">
    <property type="entry name" value="SNF2-rel_dom"/>
    <property type="match status" value="1"/>
</dbReference>
<comment type="similarity">
    <text evidence="1">Belongs to the SNF2/RAD54 helicase family.</text>
</comment>
<dbReference type="InterPro" id="IPR027417">
    <property type="entry name" value="P-loop_NTPase"/>
</dbReference>
<feature type="region of interest" description="Disordered" evidence="11">
    <location>
        <begin position="347"/>
        <end position="374"/>
    </location>
</feature>
<name>A0AAV9H056_9PEZI</name>
<dbReference type="InterPro" id="IPR014001">
    <property type="entry name" value="Helicase_ATP-bd"/>
</dbReference>
<reference evidence="15" key="2">
    <citation type="submission" date="2023-05" db="EMBL/GenBank/DDBJ databases">
        <authorList>
            <consortium name="Lawrence Berkeley National Laboratory"/>
            <person name="Steindorff A."/>
            <person name="Hensen N."/>
            <person name="Bonometti L."/>
            <person name="Westerberg I."/>
            <person name="Brannstrom I.O."/>
            <person name="Guillou S."/>
            <person name="Cros-Aarteil S."/>
            <person name="Calhoun S."/>
            <person name="Haridas S."/>
            <person name="Kuo A."/>
            <person name="Mondo S."/>
            <person name="Pangilinan J."/>
            <person name="Riley R."/>
            <person name="Labutti K."/>
            <person name="Andreopoulos B."/>
            <person name="Lipzen A."/>
            <person name="Chen C."/>
            <person name="Yanf M."/>
            <person name="Daum C."/>
            <person name="Ng V."/>
            <person name="Clum A."/>
            <person name="Ohm R."/>
            <person name="Martin F."/>
            <person name="Silar P."/>
            <person name="Natvig D."/>
            <person name="Lalanne C."/>
            <person name="Gautier V."/>
            <person name="Ament-Velasquez S.L."/>
            <person name="Kruys A."/>
            <person name="Hutchinson M.I."/>
            <person name="Powell A.J."/>
            <person name="Barry K."/>
            <person name="Miller A.N."/>
            <person name="Grigoriev I.V."/>
            <person name="Debuchy R."/>
            <person name="Gladieux P."/>
            <person name="Thoren M.H."/>
            <person name="Johannesson H."/>
        </authorList>
    </citation>
    <scope>NUCLEOTIDE SEQUENCE</scope>
    <source>
        <strain evidence="15">PSN243</strain>
    </source>
</reference>
<organism evidence="15 16">
    <name type="scientific">Podospora aff. communis PSN243</name>
    <dbReference type="NCBI Taxonomy" id="3040156"/>
    <lineage>
        <taxon>Eukaryota</taxon>
        <taxon>Fungi</taxon>
        <taxon>Dikarya</taxon>
        <taxon>Ascomycota</taxon>
        <taxon>Pezizomycotina</taxon>
        <taxon>Sordariomycetes</taxon>
        <taxon>Sordariomycetidae</taxon>
        <taxon>Sordariales</taxon>
        <taxon>Podosporaceae</taxon>
        <taxon>Podospora</taxon>
    </lineage>
</organism>
<dbReference type="CDD" id="cd18793">
    <property type="entry name" value="SF2_C_SNF"/>
    <property type="match status" value="1"/>
</dbReference>
<feature type="region of interest" description="Disordered" evidence="11">
    <location>
        <begin position="957"/>
        <end position="1030"/>
    </location>
</feature>
<keyword evidence="10" id="KW-0175">Coiled coil</keyword>
<keyword evidence="5" id="KW-0378">Hydrolase</keyword>
<evidence type="ECO:0000259" key="13">
    <source>
        <dbReference type="PROSITE" id="PS51192"/>
    </source>
</evidence>
<dbReference type="GO" id="GO:0008270">
    <property type="term" value="F:zinc ion binding"/>
    <property type="evidence" value="ECO:0007669"/>
    <property type="project" value="UniProtKB-KW"/>
</dbReference>
<comment type="caution">
    <text evidence="15">The sequence shown here is derived from an EMBL/GenBank/DDBJ whole genome shotgun (WGS) entry which is preliminary data.</text>
</comment>
<proteinExistence type="inferred from homology"/>
<feature type="region of interest" description="Disordered" evidence="11">
    <location>
        <begin position="219"/>
        <end position="295"/>
    </location>
</feature>
<dbReference type="SMART" id="SM00490">
    <property type="entry name" value="HELICc"/>
    <property type="match status" value="1"/>
</dbReference>
<evidence type="ECO:0000256" key="8">
    <source>
        <dbReference type="ARBA" id="ARBA00022840"/>
    </source>
</evidence>
<keyword evidence="8" id="KW-0067">ATP-binding</keyword>
<feature type="region of interest" description="Disordered" evidence="11">
    <location>
        <begin position="48"/>
        <end position="132"/>
    </location>
</feature>
<dbReference type="AlphaFoldDB" id="A0AAV9H056"/>
<dbReference type="GO" id="GO:0016787">
    <property type="term" value="F:hydrolase activity"/>
    <property type="evidence" value="ECO:0007669"/>
    <property type="project" value="UniProtKB-KW"/>
</dbReference>
<evidence type="ECO:0000313" key="16">
    <source>
        <dbReference type="Proteomes" id="UP001321760"/>
    </source>
</evidence>
<feature type="compositionally biased region" description="Polar residues" evidence="11">
    <location>
        <begin position="226"/>
        <end position="236"/>
    </location>
</feature>
<feature type="coiled-coil region" evidence="10">
    <location>
        <begin position="1213"/>
        <end position="1241"/>
    </location>
</feature>
<dbReference type="GO" id="GO:0000724">
    <property type="term" value="P:double-strand break repair via homologous recombination"/>
    <property type="evidence" value="ECO:0007669"/>
    <property type="project" value="TreeGrafter"/>
</dbReference>
<dbReference type="CDD" id="cd16449">
    <property type="entry name" value="RING-HC"/>
    <property type="match status" value="1"/>
</dbReference>
<keyword evidence="6 15" id="KW-0347">Helicase</keyword>
<dbReference type="Proteomes" id="UP001321760">
    <property type="component" value="Unassembled WGS sequence"/>
</dbReference>
<protein>
    <submittedName>
        <fullName evidence="15">ATP-dependent helicase ULS1</fullName>
    </submittedName>
</protein>
<dbReference type="InterPro" id="IPR001841">
    <property type="entry name" value="Znf_RING"/>
</dbReference>
<dbReference type="CDD" id="cd18008">
    <property type="entry name" value="DEXDc_SHPRH-like"/>
    <property type="match status" value="1"/>
</dbReference>
<dbReference type="Pfam" id="PF00097">
    <property type="entry name" value="zf-C3HC4"/>
    <property type="match status" value="1"/>
</dbReference>
<feature type="compositionally biased region" description="Low complexity" evidence="11">
    <location>
        <begin position="71"/>
        <end position="85"/>
    </location>
</feature>
<keyword evidence="16" id="KW-1185">Reference proteome</keyword>
<dbReference type="Gene3D" id="3.40.50.300">
    <property type="entry name" value="P-loop containing nucleotide triphosphate hydrolases"/>
    <property type="match status" value="1"/>
</dbReference>
<evidence type="ECO:0000256" key="5">
    <source>
        <dbReference type="ARBA" id="ARBA00022801"/>
    </source>
</evidence>
<sequence>MASNATTSTTDRFHLEDDLSLEKAILKSLLDTPATPEVQQAIEEQKAKVAKLQKRLGEALRGQSSAQNHQPASSNPSAMSSPGHSRAGTPSNQRKRSFGSSHLSACFGGRPESKSRKSTPVPSGNDDLLDDPFHGAEVIDLTGDDDEAWRVVLNSQMEAAERARRNKMVADADRRFAASMNDRHEHDRLSTPSLPSFGQSSQPDRIDAFGRIMNRGHHYGNVKPGTGSTTFGSSPVRSGVKLESSPSVDVSFGQPSALGARNIKSEGHSNSVSREVKPENAFASNSGKIKTEPSSFSTFATPSGYNQLTRVNGSSYRMPGSFDFDDSEDTLLSYSNSYQQPVNHTLSGMPSQVALPERPARPGYSQPPQLPPLQQLMSSSNIEQARQAALASRGMSDSNMVYPQYRQSPLSSLVTPLPGFSRPGYLQNGSYAVSGPSGYNSLSLVISQTNSYDFNNLTDFHGNNLNPNLVNFLTDYVEDPRKTEEEIQNLLSNIRPDMEIPVEERGETPEALRWPLYPHQQLALKWMKDMEKGTNKGGILADDMGLGKTISTLSLMVTEQSDDTVKTNLIIGPVALIKQWEQEIKKKLKATHKLSVFLLHMKKNVTYQEMKRYDAVLTTYGSIASEWKRYQTHIEQRKQSPGYAPSEDLALQSKCPLLHPRSKFYRIILDEAQCIKNGNTQQSKGVHMIEATYRWCLTGTPMMNGVQELFPLIRFLRIKPYANQKLFTEAFKSLYPKARNTDGQKDDAMRKLQAVLKAMMLRRMKNSMIDGEPILRLPEKTQIDDHVVFSEDELKFYQDLEGRTQVQFNKYLRQGTVGKHYSSILVLLLRLRQACCHPHLMDFECVSSNEVSEDQMLTLAKTLEPSVIDRIKQIEAFECPICYEPVPDPTLIIPCGHDTCSECFASLTDQAAQGNIRSGNENGAAKCPVCRGAVEPTKIINYTSFQKAHMPEKLLTSAPTQVDGSETESGTDSGSETEDDSDTESSVGSLKDFIVNDDNNDEEVKSEGDDAEAKVESAAAKQIKKDKRERRAAKRMAKAGKAKATQKAPEVVKPAQLAKLRQEAGKNKEARRRYMHFLRDNWEDSAKVTRVVELLKTIQETDEKTIIFSQWTSLLDLIECQIKYKLGLRYCRYTGGMSRNDRDKSVTDFVSNPNNTIMLVSLRAGNAGLNLTVASHVIICDPFWNPYIEMQAVDRAHRIGQQKEVKIHRILVKETVEDRILKIQEDKRQLVEAALDEGEAKNLGRLSVNELRYLFGFQR</sequence>
<evidence type="ECO:0000256" key="6">
    <source>
        <dbReference type="ARBA" id="ARBA00022806"/>
    </source>
</evidence>
<evidence type="ECO:0000256" key="3">
    <source>
        <dbReference type="ARBA" id="ARBA00022741"/>
    </source>
</evidence>
<dbReference type="InterPro" id="IPR001650">
    <property type="entry name" value="Helicase_C-like"/>
</dbReference>
<dbReference type="PANTHER" id="PTHR45626">
    <property type="entry name" value="TRANSCRIPTION TERMINATION FACTOR 2-RELATED"/>
    <property type="match status" value="1"/>
</dbReference>
<dbReference type="GO" id="GO:0005524">
    <property type="term" value="F:ATP binding"/>
    <property type="evidence" value="ECO:0007669"/>
    <property type="project" value="UniProtKB-KW"/>
</dbReference>
<feature type="compositionally biased region" description="Low complexity" evidence="11">
    <location>
        <begin position="963"/>
        <end position="974"/>
    </location>
</feature>
<feature type="compositionally biased region" description="Polar residues" evidence="11">
    <location>
        <begin position="190"/>
        <end position="201"/>
    </location>
</feature>
<evidence type="ECO:0000256" key="7">
    <source>
        <dbReference type="ARBA" id="ARBA00022833"/>
    </source>
</evidence>
<evidence type="ECO:0000256" key="9">
    <source>
        <dbReference type="PROSITE-ProRule" id="PRU00175"/>
    </source>
</evidence>
<dbReference type="PROSITE" id="PS51194">
    <property type="entry name" value="HELICASE_CTER"/>
    <property type="match status" value="1"/>
</dbReference>
<dbReference type="InterPro" id="IPR018957">
    <property type="entry name" value="Znf_C3HC4_RING-type"/>
</dbReference>
<evidence type="ECO:0000259" key="12">
    <source>
        <dbReference type="PROSITE" id="PS50089"/>
    </source>
</evidence>
<feature type="domain" description="Helicase ATP-binding" evidence="13">
    <location>
        <begin position="529"/>
        <end position="719"/>
    </location>
</feature>
<dbReference type="SMART" id="SM00487">
    <property type="entry name" value="DEXDc"/>
    <property type="match status" value="1"/>
</dbReference>
<evidence type="ECO:0000313" key="15">
    <source>
        <dbReference type="EMBL" id="KAK4453350.1"/>
    </source>
</evidence>
<dbReference type="SUPFAM" id="SSF57850">
    <property type="entry name" value="RING/U-box"/>
    <property type="match status" value="1"/>
</dbReference>
<feature type="domain" description="Helicase C-terminal" evidence="14">
    <location>
        <begin position="1090"/>
        <end position="1247"/>
    </location>
</feature>
<dbReference type="GO" id="GO:0005737">
    <property type="term" value="C:cytoplasm"/>
    <property type="evidence" value="ECO:0007669"/>
    <property type="project" value="TreeGrafter"/>
</dbReference>
<dbReference type="InterPro" id="IPR049730">
    <property type="entry name" value="SNF2/RAD54-like_C"/>
</dbReference>
<feature type="compositionally biased region" description="Polar residues" evidence="11">
    <location>
        <begin position="88"/>
        <end position="103"/>
    </location>
</feature>
<evidence type="ECO:0000259" key="14">
    <source>
        <dbReference type="PROSITE" id="PS51194"/>
    </source>
</evidence>
<evidence type="ECO:0000256" key="10">
    <source>
        <dbReference type="SAM" id="Coils"/>
    </source>
</evidence>
<feature type="domain" description="RING-type" evidence="12">
    <location>
        <begin position="879"/>
        <end position="931"/>
    </location>
</feature>
<evidence type="ECO:0000256" key="4">
    <source>
        <dbReference type="ARBA" id="ARBA00022771"/>
    </source>
</evidence>
<feature type="region of interest" description="Disordered" evidence="11">
    <location>
        <begin position="182"/>
        <end position="201"/>
    </location>
</feature>
<dbReference type="SMART" id="SM00184">
    <property type="entry name" value="RING"/>
    <property type="match status" value="1"/>
</dbReference>
<keyword evidence="4 9" id="KW-0863">Zinc-finger</keyword>
<dbReference type="Pfam" id="PF00271">
    <property type="entry name" value="Helicase_C"/>
    <property type="match status" value="1"/>
</dbReference>
<evidence type="ECO:0000256" key="1">
    <source>
        <dbReference type="ARBA" id="ARBA00007025"/>
    </source>
</evidence>
<evidence type="ECO:0000256" key="2">
    <source>
        <dbReference type="ARBA" id="ARBA00022723"/>
    </source>
</evidence>
<dbReference type="Gene3D" id="3.40.50.10810">
    <property type="entry name" value="Tandem AAA-ATPase domain"/>
    <property type="match status" value="1"/>
</dbReference>
<accession>A0AAV9H056</accession>
<dbReference type="PROSITE" id="PS51192">
    <property type="entry name" value="HELICASE_ATP_BIND_1"/>
    <property type="match status" value="1"/>
</dbReference>
<dbReference type="GO" id="GO:0004386">
    <property type="term" value="F:helicase activity"/>
    <property type="evidence" value="ECO:0007669"/>
    <property type="project" value="UniProtKB-KW"/>
</dbReference>
<dbReference type="InterPro" id="IPR013083">
    <property type="entry name" value="Znf_RING/FYVE/PHD"/>
</dbReference>
<dbReference type="EMBL" id="MU865920">
    <property type="protein sequence ID" value="KAK4453350.1"/>
    <property type="molecule type" value="Genomic_DNA"/>
</dbReference>
<keyword evidence="2" id="KW-0479">Metal-binding</keyword>
<dbReference type="GO" id="GO:0005634">
    <property type="term" value="C:nucleus"/>
    <property type="evidence" value="ECO:0007669"/>
    <property type="project" value="TreeGrafter"/>
</dbReference>
<feature type="compositionally biased region" description="Polar residues" evidence="11">
    <location>
        <begin position="282"/>
        <end position="295"/>
    </location>
</feature>
<reference evidence="15" key="1">
    <citation type="journal article" date="2023" name="Mol. Phylogenet. Evol.">
        <title>Genome-scale phylogeny and comparative genomics of the fungal order Sordariales.</title>
        <authorList>
            <person name="Hensen N."/>
            <person name="Bonometti L."/>
            <person name="Westerberg I."/>
            <person name="Brannstrom I.O."/>
            <person name="Guillou S."/>
            <person name="Cros-Aarteil S."/>
            <person name="Calhoun S."/>
            <person name="Haridas S."/>
            <person name="Kuo A."/>
            <person name="Mondo S."/>
            <person name="Pangilinan J."/>
            <person name="Riley R."/>
            <person name="LaButti K."/>
            <person name="Andreopoulos B."/>
            <person name="Lipzen A."/>
            <person name="Chen C."/>
            <person name="Yan M."/>
            <person name="Daum C."/>
            <person name="Ng V."/>
            <person name="Clum A."/>
            <person name="Steindorff A."/>
            <person name="Ohm R.A."/>
            <person name="Martin F."/>
            <person name="Silar P."/>
            <person name="Natvig D.O."/>
            <person name="Lalanne C."/>
            <person name="Gautier V."/>
            <person name="Ament-Velasquez S.L."/>
            <person name="Kruys A."/>
            <person name="Hutchinson M.I."/>
            <person name="Powell A.J."/>
            <person name="Barry K."/>
            <person name="Miller A.N."/>
            <person name="Grigoriev I.V."/>
            <person name="Debuchy R."/>
            <person name="Gladieux P."/>
            <person name="Hiltunen Thoren M."/>
            <person name="Johannesson H."/>
        </authorList>
    </citation>
    <scope>NUCLEOTIDE SEQUENCE</scope>
    <source>
        <strain evidence="15">PSN243</strain>
    </source>
</reference>
<gene>
    <name evidence="15" type="ORF">QBC34DRAFT_203242</name>
</gene>
<keyword evidence="7" id="KW-0862">Zinc</keyword>
<dbReference type="InterPro" id="IPR038718">
    <property type="entry name" value="SNF2-like_sf"/>
</dbReference>
<dbReference type="InterPro" id="IPR000330">
    <property type="entry name" value="SNF2_N"/>
</dbReference>
<dbReference type="SUPFAM" id="SSF52540">
    <property type="entry name" value="P-loop containing nucleoside triphosphate hydrolases"/>
    <property type="match status" value="2"/>
</dbReference>
<feature type="compositionally biased region" description="Basic and acidic residues" evidence="11">
    <location>
        <begin position="1002"/>
        <end position="1015"/>
    </location>
</feature>
<dbReference type="GO" id="GO:0008094">
    <property type="term" value="F:ATP-dependent activity, acting on DNA"/>
    <property type="evidence" value="ECO:0007669"/>
    <property type="project" value="TreeGrafter"/>
</dbReference>
<keyword evidence="3" id="KW-0547">Nucleotide-binding</keyword>